<evidence type="ECO:0000313" key="2">
    <source>
        <dbReference type="Proteomes" id="UP000070080"/>
    </source>
</evidence>
<evidence type="ECO:0008006" key="3">
    <source>
        <dbReference type="Google" id="ProtNLM"/>
    </source>
</evidence>
<sequence>MLFISICLVTIKGGVREAIANALIHQDFSITGTSVKIEIFSDRIEITNSVFLW</sequence>
<dbReference type="PANTHER" id="PTHR30595">
    <property type="entry name" value="GLPR-RELATED TRANSCRIPTIONAL REPRESSOR"/>
    <property type="match status" value="1"/>
</dbReference>
<dbReference type="InterPro" id="IPR038475">
    <property type="entry name" value="RecG_C_sf"/>
</dbReference>
<comment type="caution">
    <text evidence="1">The sequence shown here is derived from an EMBL/GenBank/DDBJ whole genome shotgun (WGS) entry which is preliminary data.</text>
</comment>
<accession>A0A133YDQ3</accession>
<keyword evidence="2" id="KW-1185">Reference proteome</keyword>
<protein>
    <recommendedName>
        <fullName evidence="3">ATP-dependent DNA helicase RecG C-terminal domain-containing protein</fullName>
    </recommendedName>
</protein>
<gene>
    <name evidence="1" type="ORF">HMPREF1872_00718</name>
</gene>
<dbReference type="EMBL" id="LSCV01000017">
    <property type="protein sequence ID" value="KXB41339.1"/>
    <property type="molecule type" value="Genomic_DNA"/>
</dbReference>
<proteinExistence type="predicted"/>
<dbReference type="Gene3D" id="3.30.565.60">
    <property type="match status" value="1"/>
</dbReference>
<name>A0A133YDQ3_9FIRM</name>
<evidence type="ECO:0000313" key="1">
    <source>
        <dbReference type="EMBL" id="KXB41339.1"/>
    </source>
</evidence>
<dbReference type="Proteomes" id="UP000070080">
    <property type="component" value="Unassembled WGS sequence"/>
</dbReference>
<organism evidence="1 2">
    <name type="scientific">Amygdalobacter nucleatus</name>
    <dbReference type="NCBI Taxonomy" id="3029274"/>
    <lineage>
        <taxon>Bacteria</taxon>
        <taxon>Bacillati</taxon>
        <taxon>Bacillota</taxon>
        <taxon>Clostridia</taxon>
        <taxon>Eubacteriales</taxon>
        <taxon>Oscillospiraceae</taxon>
        <taxon>Amygdalobacter</taxon>
    </lineage>
</organism>
<dbReference type="STRING" id="1497955.HMPREF1872_00718"/>
<dbReference type="AlphaFoldDB" id="A0A133YDQ3"/>
<dbReference type="PANTHER" id="PTHR30595:SF6">
    <property type="entry name" value="SCHLAFEN ALBA-2 DOMAIN-CONTAINING PROTEIN"/>
    <property type="match status" value="1"/>
</dbReference>
<reference evidence="2" key="1">
    <citation type="submission" date="2016-01" db="EMBL/GenBank/DDBJ databases">
        <authorList>
            <person name="Mitreva M."/>
            <person name="Pepin K.H."/>
            <person name="Mihindukulasuriya K.A."/>
            <person name="Fulton R."/>
            <person name="Fronick C."/>
            <person name="O'Laughlin M."/>
            <person name="Miner T."/>
            <person name="Herter B."/>
            <person name="Rosa B.A."/>
            <person name="Cordes M."/>
            <person name="Tomlinson C."/>
            <person name="Wollam A."/>
            <person name="Palsikar V.B."/>
            <person name="Mardis E.R."/>
            <person name="Wilson R.K."/>
        </authorList>
    </citation>
    <scope>NUCLEOTIDE SEQUENCE [LARGE SCALE GENOMIC DNA]</scope>
    <source>
        <strain evidence="2">KA00274</strain>
    </source>
</reference>